<feature type="transmembrane region" description="Helical" evidence="13">
    <location>
        <begin position="723"/>
        <end position="740"/>
    </location>
</feature>
<dbReference type="InterPro" id="IPR017871">
    <property type="entry name" value="ABC_transporter-like_CS"/>
</dbReference>
<keyword evidence="10 13" id="KW-1133">Transmembrane helix</keyword>
<evidence type="ECO:0000256" key="13">
    <source>
        <dbReference type="SAM" id="Phobius"/>
    </source>
</evidence>
<sequence length="944" mass="97140">MGRHAVRPGAPAGPAANPPAATPGAAGGSTPNPVSPGQGLPAPSRAAAACRDLTIRYPDRRDPAVRGVSLSIPAGQRVLLLGPSGSGKSTLALALAGLIPTVVEAEVKGVLEPARQAGVLFQDPEAQFCLFTVDEEVAFGLENRCVPPAAMPARVARALAATGLDVPFGHPIHALSGGQKQRLALAAVLAVEPDMLILDEPTAQLDPAGRALVLENLYGLGRQVTVLVVEHNLDGVVDWVDRVVLLGPSGTLLADGPPDRVLAEQRAALDAFGIWRPRSWGPFWAPLVEAFRRSAPPAEPPAALPGAASGRASSPAPAGTQRTGAGEQSLDAPTAAPQAAVPSGLDGAASPGSGQGSAGAAAGFPGAGKGPAACPDRTALPLVRMEGVTAAHGSRTVWSGVSLTLRPGEWVAVLGANGSGKSTFLQVAAGLHPPAAGRVVHGPALNGRRGETSRIGFVFQNPEHQFVTDTVHDEIALAGRLAGVPEAELAARVKALVQRFGLEGLEAVHPYTLSQGQKRRLSVASMLVVPRPLLFLDEPTFGQDARTAAALVGELVELYRQGTTLVMATHDLELALAVATRVLVFGQGRLVYDGPPAGLAGDPAAAAAAGLRGLAGPGTVPGGAVAPPGRVPACYGPRVAGSGPSRADRPDPPHRGRRMPPARSPEPGPAGSPEPGPGEAGAGTPGGLPGAGGRSWLARVHPAWKLAAHLAAAALVLATGEPAALALLLAVPLLLGWILGGLGLRRWLVSMAPFVLVAATRIWTLGAFGRGEHVVGQVLWYRFTAEGLEHGLVVGLRLLTLGALGVLYARTTGLSDLVLGLVQQWRLSPRWAYGLLAALRFVPLFQEELGRVRQAFRVRGLLERGPAGRLRALYRYSLALLVHAIRTAEVVAVALQARGFDGSRHRTYYRTLPAGWREAGYAVLLLGAGVAALMAARGLQGSLP</sequence>
<keyword evidence="16" id="KW-1185">Reference proteome</keyword>
<dbReference type="InterPro" id="IPR003339">
    <property type="entry name" value="ABC/ECF_trnsptr_transmembrane"/>
</dbReference>
<feature type="region of interest" description="Disordered" evidence="12">
    <location>
        <begin position="1"/>
        <end position="45"/>
    </location>
</feature>
<accession>K6QFI8</accession>
<feature type="compositionally biased region" description="Low complexity" evidence="12">
    <location>
        <begin position="22"/>
        <end position="32"/>
    </location>
</feature>
<keyword evidence="5" id="KW-1003">Cell membrane</keyword>
<dbReference type="eggNOG" id="COG1122">
    <property type="taxonomic scope" value="Bacteria"/>
</dbReference>
<feature type="region of interest" description="Disordered" evidence="12">
    <location>
        <begin position="295"/>
        <end position="371"/>
    </location>
</feature>
<dbReference type="Pfam" id="PF02361">
    <property type="entry name" value="CbiQ"/>
    <property type="match status" value="1"/>
</dbReference>
<dbReference type="InterPro" id="IPR027417">
    <property type="entry name" value="P-loop_NTPase"/>
</dbReference>
<feature type="compositionally biased region" description="Gly residues" evidence="12">
    <location>
        <begin position="678"/>
        <end position="692"/>
    </location>
</feature>
<evidence type="ECO:0000256" key="5">
    <source>
        <dbReference type="ARBA" id="ARBA00022475"/>
    </source>
</evidence>
<dbReference type="HOGENOM" id="CLU_000604_38_0_9"/>
<keyword evidence="7" id="KW-0547">Nucleotide-binding</keyword>
<dbReference type="InterPro" id="IPR003439">
    <property type="entry name" value="ABC_transporter-like_ATP-bd"/>
</dbReference>
<evidence type="ECO:0000256" key="6">
    <source>
        <dbReference type="ARBA" id="ARBA00022692"/>
    </source>
</evidence>
<dbReference type="PROSITE" id="PS00211">
    <property type="entry name" value="ABC_TRANSPORTER_1"/>
    <property type="match status" value="2"/>
</dbReference>
<evidence type="ECO:0000313" key="16">
    <source>
        <dbReference type="Proteomes" id="UP000005710"/>
    </source>
</evidence>
<evidence type="ECO:0000256" key="8">
    <source>
        <dbReference type="ARBA" id="ARBA00022840"/>
    </source>
</evidence>
<dbReference type="Proteomes" id="UP000005710">
    <property type="component" value="Unassembled WGS sequence"/>
</dbReference>
<dbReference type="GO" id="GO:0043190">
    <property type="term" value="C:ATP-binding cassette (ABC) transporter complex"/>
    <property type="evidence" value="ECO:0007669"/>
    <property type="project" value="TreeGrafter"/>
</dbReference>
<feature type="compositionally biased region" description="Low complexity" evidence="12">
    <location>
        <begin position="304"/>
        <end position="319"/>
    </location>
</feature>
<comment type="similarity">
    <text evidence="3">Belongs to the ABC transporter superfamily.</text>
</comment>
<dbReference type="CDD" id="cd03225">
    <property type="entry name" value="ABC_cobalt_CbiO_domain1"/>
    <property type="match status" value="2"/>
</dbReference>
<dbReference type="PROSITE" id="PS50893">
    <property type="entry name" value="ABC_TRANSPORTER_2"/>
    <property type="match status" value="2"/>
</dbReference>
<evidence type="ECO:0000256" key="9">
    <source>
        <dbReference type="ARBA" id="ARBA00022967"/>
    </source>
</evidence>
<dbReference type="GO" id="GO:0042626">
    <property type="term" value="F:ATPase-coupled transmembrane transporter activity"/>
    <property type="evidence" value="ECO:0007669"/>
    <property type="project" value="TreeGrafter"/>
</dbReference>
<dbReference type="EMBL" id="AENY02000002">
    <property type="protein sequence ID" value="EKP95791.1"/>
    <property type="molecule type" value="Genomic_DNA"/>
</dbReference>
<evidence type="ECO:0000256" key="10">
    <source>
        <dbReference type="ARBA" id="ARBA00022989"/>
    </source>
</evidence>
<dbReference type="SUPFAM" id="SSF52540">
    <property type="entry name" value="P-loop containing nucleoside triphosphate hydrolases"/>
    <property type="match status" value="2"/>
</dbReference>
<dbReference type="RefSeq" id="WP_006903823.1">
    <property type="nucleotide sequence ID" value="NZ_JH976535.1"/>
</dbReference>
<keyword evidence="6 13" id="KW-0812">Transmembrane</keyword>
<dbReference type="GO" id="GO:0005524">
    <property type="term" value="F:ATP binding"/>
    <property type="evidence" value="ECO:0007669"/>
    <property type="project" value="UniProtKB-KW"/>
</dbReference>
<feature type="domain" description="ABC transporter" evidence="14">
    <location>
        <begin position="383"/>
        <end position="612"/>
    </location>
</feature>
<evidence type="ECO:0000256" key="3">
    <source>
        <dbReference type="ARBA" id="ARBA00005417"/>
    </source>
</evidence>
<feature type="transmembrane region" description="Helical" evidence="13">
    <location>
        <begin position="919"/>
        <end position="939"/>
    </location>
</feature>
<dbReference type="InterPro" id="IPR003593">
    <property type="entry name" value="AAA+_ATPase"/>
</dbReference>
<reference evidence="15" key="2">
    <citation type="submission" date="2012-10" db="EMBL/GenBank/DDBJ databases">
        <title>Improved high-quality draft of Thermaerobacter subterraneus C21, DSM 13965.</title>
        <authorList>
            <consortium name="DOE Joint Genome Institute"/>
            <person name="Eisen J."/>
            <person name="Huntemann M."/>
            <person name="Wei C.-L."/>
            <person name="Han J."/>
            <person name="Detter J.C."/>
            <person name="Han C."/>
            <person name="Tapia R."/>
            <person name="Chen A."/>
            <person name="Kyrpides N."/>
            <person name="Mavromatis K."/>
            <person name="Markowitz V."/>
            <person name="Szeto E."/>
            <person name="Ivanova N."/>
            <person name="Mikhailova N."/>
            <person name="Ovchinnikova G."/>
            <person name="Pagani I."/>
            <person name="Pati A."/>
            <person name="Goodwin L."/>
            <person name="Nordberg H.P."/>
            <person name="Cantor M.N."/>
            <person name="Hua S.X."/>
            <person name="Woyke T."/>
            <person name="Eisen J."/>
            <person name="Klenk H.-P."/>
        </authorList>
    </citation>
    <scope>NUCLEOTIDE SEQUENCE [LARGE SCALE GENOMIC DNA]</scope>
    <source>
        <strain evidence="15">DSM 13965</strain>
    </source>
</reference>
<organism evidence="15 16">
    <name type="scientific">Thermaerobacter subterraneus DSM 13965</name>
    <dbReference type="NCBI Taxonomy" id="867903"/>
    <lineage>
        <taxon>Bacteria</taxon>
        <taxon>Bacillati</taxon>
        <taxon>Bacillota</taxon>
        <taxon>Clostridia</taxon>
        <taxon>Eubacteriales</taxon>
        <taxon>Clostridiales Family XVII. Incertae Sedis</taxon>
        <taxon>Thermaerobacter</taxon>
    </lineage>
</organism>
<name>K6QFI8_9FIRM</name>
<keyword evidence="8" id="KW-0067">ATP-binding</keyword>
<feature type="domain" description="ABC transporter" evidence="14">
    <location>
        <begin position="50"/>
        <end position="274"/>
    </location>
</feature>
<reference evidence="15" key="1">
    <citation type="submission" date="2010-10" db="EMBL/GenBank/DDBJ databases">
        <authorList>
            <consortium name="US DOE Joint Genome Institute (JGI-PGF)"/>
            <person name="Lucas S."/>
            <person name="Copeland A."/>
            <person name="Lapidus A."/>
            <person name="Bruce D."/>
            <person name="Goodwin L."/>
            <person name="Pitluck S."/>
            <person name="Kyrpides N."/>
            <person name="Mavromatis K."/>
            <person name="Detter J.C."/>
            <person name="Han C."/>
            <person name="Land M."/>
            <person name="Hauser L."/>
            <person name="Markowitz V."/>
            <person name="Cheng J.-F."/>
            <person name="Hugenholtz P."/>
            <person name="Woyke T."/>
            <person name="Wu D."/>
            <person name="Pukall R."/>
            <person name="Wahrenburg C."/>
            <person name="Brambilla E."/>
            <person name="Klenk H.-P."/>
            <person name="Eisen J.A."/>
        </authorList>
    </citation>
    <scope>NUCLEOTIDE SEQUENCE [LARGE SCALE GENOMIC DNA]</scope>
    <source>
        <strain evidence="15">DSM 13965</strain>
    </source>
</reference>
<evidence type="ECO:0000256" key="4">
    <source>
        <dbReference type="ARBA" id="ARBA00022448"/>
    </source>
</evidence>
<evidence type="ECO:0000256" key="2">
    <source>
        <dbReference type="ARBA" id="ARBA00004202"/>
    </source>
</evidence>
<feature type="compositionally biased region" description="Low complexity" evidence="12">
    <location>
        <begin position="347"/>
        <end position="364"/>
    </location>
</feature>
<dbReference type="Pfam" id="PF00005">
    <property type="entry name" value="ABC_tran"/>
    <property type="match status" value="2"/>
</dbReference>
<dbReference type="InterPro" id="IPR050095">
    <property type="entry name" value="ECF_ABC_transporter_ATP-bd"/>
</dbReference>
<evidence type="ECO:0000256" key="1">
    <source>
        <dbReference type="ARBA" id="ARBA00004141"/>
    </source>
</evidence>
<dbReference type="eggNOG" id="COG0619">
    <property type="taxonomic scope" value="Bacteria"/>
</dbReference>
<protein>
    <submittedName>
        <fullName evidence="15">ABC-type cobalt transport system, ATPase component</fullName>
    </submittedName>
</protein>
<evidence type="ECO:0000313" key="15">
    <source>
        <dbReference type="EMBL" id="EKP95791.1"/>
    </source>
</evidence>
<comment type="caution">
    <text evidence="15">The sequence shown here is derived from an EMBL/GenBank/DDBJ whole genome shotgun (WGS) entry which is preliminary data.</text>
</comment>
<feature type="compositionally biased region" description="Pro residues" evidence="12">
    <location>
        <begin position="662"/>
        <end position="676"/>
    </location>
</feature>
<evidence type="ECO:0000256" key="11">
    <source>
        <dbReference type="ARBA" id="ARBA00023136"/>
    </source>
</evidence>
<dbReference type="InterPro" id="IPR015856">
    <property type="entry name" value="ABC_transpr_CbiO/EcfA_su"/>
</dbReference>
<dbReference type="CDD" id="cd16914">
    <property type="entry name" value="EcfT"/>
    <property type="match status" value="1"/>
</dbReference>
<dbReference type="STRING" id="867903.ThesuDRAFT_01551"/>
<keyword evidence="4" id="KW-0813">Transport</keyword>
<dbReference type="PANTHER" id="PTHR43553:SF24">
    <property type="entry name" value="ENERGY-COUPLING FACTOR TRANSPORTER ATP-BINDING PROTEIN ECFA1"/>
    <property type="match status" value="1"/>
</dbReference>
<dbReference type="GO" id="GO:0016887">
    <property type="term" value="F:ATP hydrolysis activity"/>
    <property type="evidence" value="ECO:0007669"/>
    <property type="project" value="InterPro"/>
</dbReference>
<evidence type="ECO:0000259" key="14">
    <source>
        <dbReference type="PROSITE" id="PS50893"/>
    </source>
</evidence>
<gene>
    <name evidence="15" type="ORF">ThesuDRAFT_01551</name>
</gene>
<evidence type="ECO:0000256" key="12">
    <source>
        <dbReference type="SAM" id="MobiDB-lite"/>
    </source>
</evidence>
<feature type="region of interest" description="Disordered" evidence="12">
    <location>
        <begin position="635"/>
        <end position="692"/>
    </location>
</feature>
<dbReference type="PANTHER" id="PTHR43553">
    <property type="entry name" value="HEAVY METAL TRANSPORTER"/>
    <property type="match status" value="1"/>
</dbReference>
<dbReference type="AlphaFoldDB" id="K6QFI8"/>
<keyword evidence="9" id="KW-1278">Translocase</keyword>
<keyword evidence="11 13" id="KW-0472">Membrane</keyword>
<dbReference type="SMART" id="SM00382">
    <property type="entry name" value="AAA"/>
    <property type="match status" value="2"/>
</dbReference>
<proteinExistence type="inferred from homology"/>
<dbReference type="Gene3D" id="3.40.50.300">
    <property type="entry name" value="P-loop containing nucleotide triphosphate hydrolases"/>
    <property type="match status" value="2"/>
</dbReference>
<evidence type="ECO:0000256" key="7">
    <source>
        <dbReference type="ARBA" id="ARBA00022741"/>
    </source>
</evidence>
<comment type="subcellular location">
    <subcellularLocation>
        <location evidence="2">Cell membrane</location>
        <topology evidence="2">Peripheral membrane protein</topology>
    </subcellularLocation>
    <subcellularLocation>
        <location evidence="1">Membrane</location>
        <topology evidence="1">Multi-pass membrane protein</topology>
    </subcellularLocation>
</comment>